<dbReference type="PANTHER" id="PTHR32071">
    <property type="entry name" value="TRANSCRIPTIONAL REGULATORY PROTEIN"/>
    <property type="match status" value="1"/>
</dbReference>
<feature type="domain" description="Sigma-54 factor interaction" evidence="9">
    <location>
        <begin position="146"/>
        <end position="375"/>
    </location>
</feature>
<evidence type="ECO:0000256" key="1">
    <source>
        <dbReference type="ARBA" id="ARBA00018672"/>
    </source>
</evidence>
<dbReference type="Gene3D" id="3.40.50.2300">
    <property type="match status" value="1"/>
</dbReference>
<dbReference type="FunFam" id="3.40.50.300:FF:000006">
    <property type="entry name" value="DNA-binding transcriptional regulator NtrC"/>
    <property type="match status" value="1"/>
</dbReference>
<keyword evidence="12" id="KW-1185">Reference proteome</keyword>
<evidence type="ECO:0000256" key="2">
    <source>
        <dbReference type="ARBA" id="ARBA00022553"/>
    </source>
</evidence>
<dbReference type="InterPro" id="IPR003593">
    <property type="entry name" value="AAA+_ATPase"/>
</dbReference>
<dbReference type="EMBL" id="CP045798">
    <property type="protein sequence ID" value="QNB46271.1"/>
    <property type="molecule type" value="Genomic_DNA"/>
</dbReference>
<dbReference type="SMART" id="SM00448">
    <property type="entry name" value="REC"/>
    <property type="match status" value="1"/>
</dbReference>
<evidence type="ECO:0000256" key="5">
    <source>
        <dbReference type="ARBA" id="ARBA00023015"/>
    </source>
</evidence>
<dbReference type="Gene3D" id="1.10.8.60">
    <property type="match status" value="1"/>
</dbReference>
<evidence type="ECO:0000256" key="4">
    <source>
        <dbReference type="ARBA" id="ARBA00022840"/>
    </source>
</evidence>
<keyword evidence="2 8" id="KW-0597">Phosphoprotein</keyword>
<dbReference type="Pfam" id="PF00072">
    <property type="entry name" value="Response_reg"/>
    <property type="match status" value="1"/>
</dbReference>
<dbReference type="InterPro" id="IPR002197">
    <property type="entry name" value="HTH_Fis"/>
</dbReference>
<keyword evidence="3" id="KW-0547">Nucleotide-binding</keyword>
<dbReference type="InterPro" id="IPR002078">
    <property type="entry name" value="Sigma_54_int"/>
</dbReference>
<comment type="function">
    <text evidence="7">May play the central regulatory role in sporulation. It may be an element of the effector pathway responsible for the activation of sporulation genes in response to nutritional stress. Spo0A may act in concert with spo0H (a sigma factor) to control the expression of some genes that are critical to the sporulation process.</text>
</comment>
<keyword evidence="4" id="KW-0067">ATP-binding</keyword>
<evidence type="ECO:0000256" key="7">
    <source>
        <dbReference type="ARBA" id="ARBA00024867"/>
    </source>
</evidence>
<reference evidence="11 12" key="1">
    <citation type="journal article" date="2019" name="Front. Microbiol.">
        <title>Thermoanaerosceptrum fracticalcis gen. nov. sp. nov., a Novel Fumarate-Fermenting Microorganism From a Deep Fractured Carbonate Aquifer of the US Great Basin.</title>
        <authorList>
            <person name="Hamilton-Brehm S.D."/>
            <person name="Stewart L.E."/>
            <person name="Zavarin M."/>
            <person name="Caldwell M."/>
            <person name="Lawson P.A."/>
            <person name="Onstott T.C."/>
            <person name="Grzymski J."/>
            <person name="Neveux I."/>
            <person name="Lollar B.S."/>
            <person name="Russell C.E."/>
            <person name="Moser D.P."/>
        </authorList>
    </citation>
    <scope>NUCLEOTIDE SEQUENCE [LARGE SCALE GENOMIC DNA]</scope>
    <source>
        <strain evidence="11 12">DRI-13</strain>
    </source>
</reference>
<dbReference type="PROSITE" id="PS50045">
    <property type="entry name" value="SIGMA54_INTERACT_4"/>
    <property type="match status" value="1"/>
</dbReference>
<accession>A0A7G6E2G7</accession>
<keyword evidence="5" id="KW-0805">Transcription regulation</keyword>
<dbReference type="Proteomes" id="UP000515847">
    <property type="component" value="Chromosome"/>
</dbReference>
<dbReference type="Gene3D" id="1.10.10.60">
    <property type="entry name" value="Homeodomain-like"/>
    <property type="match status" value="1"/>
</dbReference>
<dbReference type="SUPFAM" id="SSF52540">
    <property type="entry name" value="P-loop containing nucleoside triphosphate hydrolases"/>
    <property type="match status" value="1"/>
</dbReference>
<dbReference type="RefSeq" id="WP_034421938.1">
    <property type="nucleotide sequence ID" value="NZ_CP045798.1"/>
</dbReference>
<dbReference type="InterPro" id="IPR011006">
    <property type="entry name" value="CheY-like_superfamily"/>
</dbReference>
<dbReference type="Pfam" id="PF02954">
    <property type="entry name" value="HTH_8"/>
    <property type="match status" value="1"/>
</dbReference>
<evidence type="ECO:0000313" key="12">
    <source>
        <dbReference type="Proteomes" id="UP000515847"/>
    </source>
</evidence>
<dbReference type="FunFam" id="3.40.50.2300:FF:000018">
    <property type="entry name" value="DNA-binding transcriptional regulator NtrC"/>
    <property type="match status" value="1"/>
</dbReference>
<dbReference type="Pfam" id="PF00158">
    <property type="entry name" value="Sigma54_activat"/>
    <property type="match status" value="1"/>
</dbReference>
<keyword evidence="6" id="KW-0804">Transcription</keyword>
<dbReference type="InterPro" id="IPR009057">
    <property type="entry name" value="Homeodomain-like_sf"/>
</dbReference>
<dbReference type="SUPFAM" id="SSF46689">
    <property type="entry name" value="Homeodomain-like"/>
    <property type="match status" value="1"/>
</dbReference>
<name>A0A7G6E2G7_THEFR</name>
<sequence>MTSTTYNILVADDEPSVQSLLENILLKEGYNVILAGNGQEAVNRFRQYSPELILLDVRMPVMDGLEAFKIIRQENQEVLIIMITAYGTIETAVQAMKMGAFDYLVKPFNLEELKVVIKKALEMYSMSSELRTLRREFADKYNLQNIVFKSKAMQEVLNLADIVSKSDATVLLRGESGTGKDLLARYIHSRSARAQGPFIKIHCGALPETLVESELFGYERGAFTGATTRKPGKFELARGGTLFLDEIGEISPSIQVKLLHALQYKEFERLGGTETLKTDARLIAATNKNLEEAMSKKEFREDLFYRLNVIPIYLPPLRERKEDLPHLVDYFVGHFCQKLKRPPLTVSQETITLLTAYDWPGNIRELENTIERAVILSTGPQITPQVLPRSINKYKDSQAQFFITPTERPLRDVMADIEKQIIKKVLQETGGNRSKAAEKLGISRRALHYKLVEYGFQSEE</sequence>
<dbReference type="InterPro" id="IPR058031">
    <property type="entry name" value="AAA_lid_NorR"/>
</dbReference>
<dbReference type="SUPFAM" id="SSF52172">
    <property type="entry name" value="CheY-like"/>
    <property type="match status" value="1"/>
</dbReference>
<feature type="modified residue" description="4-aspartylphosphate" evidence="8">
    <location>
        <position position="56"/>
    </location>
</feature>
<dbReference type="Pfam" id="PF25601">
    <property type="entry name" value="AAA_lid_14"/>
    <property type="match status" value="1"/>
</dbReference>
<dbReference type="OrthoDB" id="9803970at2"/>
<dbReference type="KEGG" id="tfr:BR63_08055"/>
<dbReference type="InterPro" id="IPR027417">
    <property type="entry name" value="P-loop_NTPase"/>
</dbReference>
<dbReference type="GO" id="GO:0043565">
    <property type="term" value="F:sequence-specific DNA binding"/>
    <property type="evidence" value="ECO:0007669"/>
    <property type="project" value="InterPro"/>
</dbReference>
<dbReference type="GO" id="GO:0005524">
    <property type="term" value="F:ATP binding"/>
    <property type="evidence" value="ECO:0007669"/>
    <property type="project" value="UniProtKB-KW"/>
</dbReference>
<evidence type="ECO:0000256" key="6">
    <source>
        <dbReference type="ARBA" id="ARBA00023163"/>
    </source>
</evidence>
<evidence type="ECO:0000259" key="9">
    <source>
        <dbReference type="PROSITE" id="PS50045"/>
    </source>
</evidence>
<dbReference type="InterPro" id="IPR001789">
    <property type="entry name" value="Sig_transdc_resp-reg_receiver"/>
</dbReference>
<dbReference type="PROSITE" id="PS00688">
    <property type="entry name" value="SIGMA54_INTERACT_3"/>
    <property type="match status" value="1"/>
</dbReference>
<gene>
    <name evidence="11" type="ORF">BR63_08055</name>
</gene>
<dbReference type="GO" id="GO:0006355">
    <property type="term" value="P:regulation of DNA-templated transcription"/>
    <property type="evidence" value="ECO:0007669"/>
    <property type="project" value="InterPro"/>
</dbReference>
<dbReference type="GO" id="GO:0000160">
    <property type="term" value="P:phosphorelay signal transduction system"/>
    <property type="evidence" value="ECO:0007669"/>
    <property type="project" value="InterPro"/>
</dbReference>
<organism evidence="11 12">
    <name type="scientific">Thermanaerosceptrum fracticalcis</name>
    <dbReference type="NCBI Taxonomy" id="1712410"/>
    <lineage>
        <taxon>Bacteria</taxon>
        <taxon>Bacillati</taxon>
        <taxon>Bacillota</taxon>
        <taxon>Clostridia</taxon>
        <taxon>Eubacteriales</taxon>
        <taxon>Peptococcaceae</taxon>
        <taxon>Thermanaerosceptrum</taxon>
    </lineage>
</organism>
<dbReference type="InterPro" id="IPR025944">
    <property type="entry name" value="Sigma_54_int_dom_CS"/>
</dbReference>
<evidence type="ECO:0000256" key="8">
    <source>
        <dbReference type="PROSITE-ProRule" id="PRU00169"/>
    </source>
</evidence>
<dbReference type="Gene3D" id="3.40.50.300">
    <property type="entry name" value="P-loop containing nucleotide triphosphate hydrolases"/>
    <property type="match status" value="1"/>
</dbReference>
<evidence type="ECO:0000313" key="11">
    <source>
        <dbReference type="EMBL" id="QNB46271.1"/>
    </source>
</evidence>
<protein>
    <recommendedName>
        <fullName evidence="1">Stage 0 sporulation protein A homolog</fullName>
    </recommendedName>
</protein>
<dbReference type="InterPro" id="IPR025662">
    <property type="entry name" value="Sigma_54_int_dom_ATP-bd_1"/>
</dbReference>
<evidence type="ECO:0000259" key="10">
    <source>
        <dbReference type="PROSITE" id="PS50110"/>
    </source>
</evidence>
<feature type="domain" description="Response regulatory" evidence="10">
    <location>
        <begin position="7"/>
        <end position="121"/>
    </location>
</feature>
<dbReference type="PROSITE" id="PS50110">
    <property type="entry name" value="RESPONSE_REGULATORY"/>
    <property type="match status" value="1"/>
</dbReference>
<dbReference type="PRINTS" id="PR01590">
    <property type="entry name" value="HTHFIS"/>
</dbReference>
<dbReference type="PROSITE" id="PS00675">
    <property type="entry name" value="SIGMA54_INTERACT_1"/>
    <property type="match status" value="1"/>
</dbReference>
<dbReference type="CDD" id="cd00009">
    <property type="entry name" value="AAA"/>
    <property type="match status" value="1"/>
</dbReference>
<dbReference type="SMART" id="SM00382">
    <property type="entry name" value="AAA"/>
    <property type="match status" value="1"/>
</dbReference>
<evidence type="ECO:0000256" key="3">
    <source>
        <dbReference type="ARBA" id="ARBA00022741"/>
    </source>
</evidence>
<proteinExistence type="predicted"/>
<dbReference type="AlphaFoldDB" id="A0A7G6E2G7"/>